<evidence type="ECO:0000256" key="2">
    <source>
        <dbReference type="RuleBase" id="RU003616"/>
    </source>
</evidence>
<comment type="similarity">
    <text evidence="1 2">Belongs to the small heat shock protein (HSP20) family.</text>
</comment>
<accession>A0A365YGL3</accession>
<dbReference type="Pfam" id="PF00011">
    <property type="entry name" value="HSP20"/>
    <property type="match status" value="1"/>
</dbReference>
<keyword evidence="5" id="KW-1185">Reference proteome</keyword>
<evidence type="ECO:0000313" key="5">
    <source>
        <dbReference type="Proteomes" id="UP000252167"/>
    </source>
</evidence>
<reference evidence="4 5" key="1">
    <citation type="submission" date="2018-01" db="EMBL/GenBank/DDBJ databases">
        <title>Glutamicibacter soli strain NHPC-3 Whole genome sequence and assembly.</title>
        <authorList>
            <person name="Choudhury P."/>
            <person name="Gupta D."/>
            <person name="Sengupta K."/>
            <person name="Jawed A."/>
            <person name="Sultana N."/>
            <person name="Saha P."/>
        </authorList>
    </citation>
    <scope>NUCLEOTIDE SEQUENCE [LARGE SCALE GENOMIC DNA]</scope>
    <source>
        <strain evidence="4 5">NHPC-3</strain>
    </source>
</reference>
<feature type="domain" description="SHSP" evidence="3">
    <location>
        <begin position="21"/>
        <end position="133"/>
    </location>
</feature>
<organism evidence="4 5">
    <name type="scientific">Glutamicibacter soli</name>
    <dbReference type="NCBI Taxonomy" id="453836"/>
    <lineage>
        <taxon>Bacteria</taxon>
        <taxon>Bacillati</taxon>
        <taxon>Actinomycetota</taxon>
        <taxon>Actinomycetes</taxon>
        <taxon>Micrococcales</taxon>
        <taxon>Micrococcaceae</taxon>
        <taxon>Glutamicibacter</taxon>
    </lineage>
</organism>
<dbReference type="PROSITE" id="PS01031">
    <property type="entry name" value="SHSP"/>
    <property type="match status" value="1"/>
</dbReference>
<evidence type="ECO:0000259" key="3">
    <source>
        <dbReference type="PROSITE" id="PS01031"/>
    </source>
</evidence>
<name>A0A365YGL3_9MICC</name>
<protein>
    <recommendedName>
        <fullName evidence="3">SHSP domain-containing protein</fullName>
    </recommendedName>
</protein>
<comment type="caution">
    <text evidence="4">The sequence shown here is derived from an EMBL/GenBank/DDBJ whole genome shotgun (WGS) entry which is preliminary data.</text>
</comment>
<gene>
    <name evidence="4" type="ORF">C1H84_06745</name>
</gene>
<evidence type="ECO:0000256" key="1">
    <source>
        <dbReference type="PROSITE-ProRule" id="PRU00285"/>
    </source>
</evidence>
<dbReference type="SUPFAM" id="SSF49764">
    <property type="entry name" value="HSP20-like chaperones"/>
    <property type="match status" value="1"/>
</dbReference>
<sequence>MMQTEVLRDFDRLVQRAFNTQLSSEPVHPMPMEAWRDEDGFHAEFDLPGIDAEQIDMAVEKNILTIRAERTKPEGRQYVTGSERLWGHFTRELVLGDHLDTESIQASYVDGVLRLDIDVAESAKPRRIQVAVNRGGKDPKELTS</sequence>
<dbReference type="EMBL" id="POAF01000003">
    <property type="protein sequence ID" value="RBM01547.1"/>
    <property type="molecule type" value="Genomic_DNA"/>
</dbReference>
<proteinExistence type="inferred from homology"/>
<dbReference type="PANTHER" id="PTHR11527">
    <property type="entry name" value="HEAT-SHOCK PROTEIN 20 FAMILY MEMBER"/>
    <property type="match status" value="1"/>
</dbReference>
<dbReference type="Gene3D" id="2.60.40.790">
    <property type="match status" value="1"/>
</dbReference>
<dbReference type="CDD" id="cd06464">
    <property type="entry name" value="ACD_sHsps-like"/>
    <property type="match status" value="1"/>
</dbReference>
<dbReference type="Proteomes" id="UP000252167">
    <property type="component" value="Unassembled WGS sequence"/>
</dbReference>
<evidence type="ECO:0000313" key="4">
    <source>
        <dbReference type="EMBL" id="RBM01547.1"/>
    </source>
</evidence>
<dbReference type="AlphaFoldDB" id="A0A365YGL3"/>
<dbReference type="InterPro" id="IPR008978">
    <property type="entry name" value="HSP20-like_chaperone"/>
</dbReference>
<dbReference type="InterPro" id="IPR031107">
    <property type="entry name" value="Small_HSP"/>
</dbReference>
<dbReference type="InterPro" id="IPR002068">
    <property type="entry name" value="A-crystallin/Hsp20_dom"/>
</dbReference>
<dbReference type="RefSeq" id="WP_113606941.1">
    <property type="nucleotide sequence ID" value="NZ_POAF01000003.1"/>
</dbReference>